<dbReference type="EMBL" id="BMPF01000001">
    <property type="protein sequence ID" value="GGL26000.1"/>
    <property type="molecule type" value="Genomic_DNA"/>
</dbReference>
<dbReference type="InterPro" id="IPR050311">
    <property type="entry name" value="ORC1/CDC6"/>
</dbReference>
<protein>
    <submittedName>
        <fullName evidence="6">Cell division control protein Cdc6</fullName>
    </submittedName>
</protein>
<comment type="caution">
    <text evidence="6">The sequence shown here is derived from an EMBL/GenBank/DDBJ whole genome shotgun (WGS) entry which is preliminary data.</text>
</comment>
<dbReference type="RefSeq" id="WP_188878951.1">
    <property type="nucleotide sequence ID" value="NZ_BMPF01000001.1"/>
</dbReference>
<evidence type="ECO:0000313" key="6">
    <source>
        <dbReference type="EMBL" id="GGL26000.1"/>
    </source>
</evidence>
<dbReference type="PANTHER" id="PTHR10763">
    <property type="entry name" value="CELL DIVISION CONTROL PROTEIN 6-RELATED"/>
    <property type="match status" value="1"/>
</dbReference>
<dbReference type="GO" id="GO:0051301">
    <property type="term" value="P:cell division"/>
    <property type="evidence" value="ECO:0007669"/>
    <property type="project" value="UniProtKB-KW"/>
</dbReference>
<dbReference type="Gene3D" id="1.10.8.60">
    <property type="match status" value="1"/>
</dbReference>
<keyword evidence="3" id="KW-0547">Nucleotide-binding</keyword>
<accession>A0A830ESK2</accession>
<name>A0A830ESK2_9EURY</name>
<keyword evidence="2" id="KW-0235">DNA replication</keyword>
<dbReference type="SUPFAM" id="SSF52540">
    <property type="entry name" value="P-loop containing nucleoside triphosphate hydrolases"/>
    <property type="match status" value="1"/>
</dbReference>
<dbReference type="InterPro" id="IPR027417">
    <property type="entry name" value="P-loop_NTPase"/>
</dbReference>
<dbReference type="Gene3D" id="3.40.50.300">
    <property type="entry name" value="P-loop containing nucleotide triphosphate hydrolases"/>
    <property type="match status" value="1"/>
</dbReference>
<reference evidence="6 7" key="1">
    <citation type="journal article" date="2019" name="Int. J. Syst. Evol. Microbiol.">
        <title>The Global Catalogue of Microorganisms (GCM) 10K type strain sequencing project: providing services to taxonomists for standard genome sequencing and annotation.</title>
        <authorList>
            <consortium name="The Broad Institute Genomics Platform"/>
            <consortium name="The Broad Institute Genome Sequencing Center for Infectious Disease"/>
            <person name="Wu L."/>
            <person name="Ma J."/>
        </authorList>
    </citation>
    <scope>NUCLEOTIDE SEQUENCE [LARGE SCALE GENOMIC DNA]</scope>
    <source>
        <strain evidence="6 7">JCM 19585</strain>
    </source>
</reference>
<dbReference type="GO" id="GO:0016887">
    <property type="term" value="F:ATP hydrolysis activity"/>
    <property type="evidence" value="ECO:0007669"/>
    <property type="project" value="InterPro"/>
</dbReference>
<dbReference type="Pfam" id="PF13401">
    <property type="entry name" value="AAA_22"/>
    <property type="match status" value="1"/>
</dbReference>
<comment type="similarity">
    <text evidence="1">Belongs to the CDC6/cdc18 family.</text>
</comment>
<keyword evidence="7" id="KW-1185">Reference proteome</keyword>
<organism evidence="6 7">
    <name type="scientific">Halarchaeum grantii</name>
    <dbReference type="NCBI Taxonomy" id="1193105"/>
    <lineage>
        <taxon>Archaea</taxon>
        <taxon>Methanobacteriati</taxon>
        <taxon>Methanobacteriota</taxon>
        <taxon>Stenosarchaea group</taxon>
        <taxon>Halobacteria</taxon>
        <taxon>Halobacteriales</taxon>
        <taxon>Halobacteriaceae</taxon>
    </lineage>
</organism>
<proteinExistence type="inferred from homology"/>
<dbReference type="OrthoDB" id="270161at2157"/>
<keyword evidence="6" id="KW-0131">Cell cycle</keyword>
<dbReference type="GO" id="GO:0006260">
    <property type="term" value="P:DNA replication"/>
    <property type="evidence" value="ECO:0007669"/>
    <property type="project" value="UniProtKB-KW"/>
</dbReference>
<dbReference type="Proteomes" id="UP000628840">
    <property type="component" value="Unassembled WGS sequence"/>
</dbReference>
<gene>
    <name evidence="6" type="ORF">GCM10009037_07050</name>
</gene>
<evidence type="ECO:0000256" key="3">
    <source>
        <dbReference type="ARBA" id="ARBA00022741"/>
    </source>
</evidence>
<evidence type="ECO:0000256" key="1">
    <source>
        <dbReference type="ARBA" id="ARBA00006184"/>
    </source>
</evidence>
<feature type="domain" description="AAA+ ATPase" evidence="5">
    <location>
        <begin position="39"/>
        <end position="172"/>
    </location>
</feature>
<dbReference type="AlphaFoldDB" id="A0A830ESK2"/>
<dbReference type="InterPro" id="IPR003593">
    <property type="entry name" value="AAA+_ATPase"/>
</dbReference>
<dbReference type="Pfam" id="PF22703">
    <property type="entry name" value="Cdc6_lid"/>
    <property type="match status" value="1"/>
</dbReference>
<dbReference type="GO" id="GO:0005524">
    <property type="term" value="F:ATP binding"/>
    <property type="evidence" value="ECO:0007669"/>
    <property type="project" value="UniProtKB-KW"/>
</dbReference>
<keyword evidence="6" id="KW-0132">Cell division</keyword>
<dbReference type="InterPro" id="IPR049945">
    <property type="entry name" value="AAA_22"/>
</dbReference>
<evidence type="ECO:0000313" key="7">
    <source>
        <dbReference type="Proteomes" id="UP000628840"/>
    </source>
</evidence>
<sequence>MITNLRALEDAYVPRDLHHREGQINQMTAALEPLVGGHAGEDLFVFGPSGAGKTTTTRYVLRQLDREASIRWGYVNCISDSGKSAVLHRLLRDAELGHDLRQDGTAPSRFLNRLRDLDEQFVAILDEVDVLADHDVLMSLYEIPNVTLVLVTLDEDDFFARLDGRLQSRLRGACRVELRPYGHDEMVDILRSRVKAALRPGMVRDDVLDHIADIATGDARYGIALLRRAARHVETNDGRYITVDVVDGVVGEARDVINEQRVAELSTEKRILFELIAQSGRISASDLRARYKQQRSDPVASRTRRKYLRALEEHYGLIASSGTGRGKVFYSNI</sequence>
<dbReference type="SMART" id="SM00382">
    <property type="entry name" value="AAA"/>
    <property type="match status" value="1"/>
</dbReference>
<keyword evidence="4" id="KW-0067">ATP-binding</keyword>
<evidence type="ECO:0000256" key="2">
    <source>
        <dbReference type="ARBA" id="ARBA00022705"/>
    </source>
</evidence>
<dbReference type="PANTHER" id="PTHR10763:SF22">
    <property type="entry name" value="ORC1-TYPE DNA REPLICATION PROTEIN"/>
    <property type="match status" value="1"/>
</dbReference>
<evidence type="ECO:0000259" key="5">
    <source>
        <dbReference type="SMART" id="SM00382"/>
    </source>
</evidence>
<dbReference type="InterPro" id="IPR055237">
    <property type="entry name" value="Cdc6_lid"/>
</dbReference>
<evidence type="ECO:0000256" key="4">
    <source>
        <dbReference type="ARBA" id="ARBA00022840"/>
    </source>
</evidence>